<dbReference type="KEGG" id="slan:GV829_04505"/>
<protein>
    <submittedName>
        <fullName evidence="1">Uncharacterized protein</fullName>
    </submittedName>
</protein>
<dbReference type="AlphaFoldDB" id="A0A6M4ASV8"/>
<reference evidence="1 2" key="1">
    <citation type="submission" date="2020-01" db="EMBL/GenBank/DDBJ databases">
        <title>Sphingomonas sp. strain CSW-10.</title>
        <authorList>
            <person name="Chen W.-M."/>
        </authorList>
    </citation>
    <scope>NUCLEOTIDE SEQUENCE [LARGE SCALE GENOMIC DNA]</scope>
    <source>
        <strain evidence="1 2">CSW-10</strain>
    </source>
</reference>
<keyword evidence="2" id="KW-1185">Reference proteome</keyword>
<name>A0A6M4ASV8_9SPHN</name>
<dbReference type="Proteomes" id="UP000503018">
    <property type="component" value="Chromosome"/>
</dbReference>
<dbReference type="InterPro" id="IPR057383">
    <property type="entry name" value="Tad3"/>
</dbReference>
<dbReference type="EMBL" id="CP053015">
    <property type="protein sequence ID" value="QJQ31796.1"/>
    <property type="molecule type" value="Genomic_DNA"/>
</dbReference>
<sequence length="164" mass="18902">MLSRLNWRYGWRINELAARLGRRLIRWSQRDCNSLLHARDEWALSFPGDCEMQRQMGEHVLDMVAMFSAEGHSGGSASYALHYINAALRFEPFSPLTGADHEWNDLGGGRWQNRRCSRVFKDPDGRAYDIEGKVFEDATGRYTSQDSRVYVTFPYVPHTEIVAV</sequence>
<organism evidence="1 2">
    <name type="scientific">Sphingomonas lacunae</name>
    <dbReference type="NCBI Taxonomy" id="2698828"/>
    <lineage>
        <taxon>Bacteria</taxon>
        <taxon>Pseudomonadati</taxon>
        <taxon>Pseudomonadota</taxon>
        <taxon>Alphaproteobacteria</taxon>
        <taxon>Sphingomonadales</taxon>
        <taxon>Sphingomonadaceae</taxon>
        <taxon>Sphingomonas</taxon>
    </lineage>
</organism>
<dbReference type="RefSeq" id="WP_169944252.1">
    <property type="nucleotide sequence ID" value="NZ_CP053015.1"/>
</dbReference>
<gene>
    <name evidence="1" type="ORF">GV829_04505</name>
</gene>
<evidence type="ECO:0000313" key="1">
    <source>
        <dbReference type="EMBL" id="QJQ31796.1"/>
    </source>
</evidence>
<proteinExistence type="predicted"/>
<evidence type="ECO:0000313" key="2">
    <source>
        <dbReference type="Proteomes" id="UP000503018"/>
    </source>
</evidence>
<accession>A0A6M4ASV8</accession>
<dbReference type="Pfam" id="PF25185">
    <property type="entry name" value="Tad3"/>
    <property type="match status" value="1"/>
</dbReference>